<keyword evidence="2" id="KW-1185">Reference proteome</keyword>
<dbReference type="eggNOG" id="ENOG5033I93">
    <property type="taxonomic scope" value="Bacteria"/>
</dbReference>
<organism evidence="1 2">
    <name type="scientific">Acetonema longum DSM 6540</name>
    <dbReference type="NCBI Taxonomy" id="1009370"/>
    <lineage>
        <taxon>Bacteria</taxon>
        <taxon>Bacillati</taxon>
        <taxon>Bacillota</taxon>
        <taxon>Negativicutes</taxon>
        <taxon>Acetonemataceae</taxon>
        <taxon>Acetonema</taxon>
    </lineage>
</organism>
<gene>
    <name evidence="1" type="ORF">ALO_15157</name>
</gene>
<dbReference type="AlphaFoldDB" id="F7NLQ7"/>
<dbReference type="RefSeq" id="WP_004097079.1">
    <property type="nucleotide sequence ID" value="NZ_AFGF01000144.1"/>
</dbReference>
<dbReference type="Proteomes" id="UP000003240">
    <property type="component" value="Unassembled WGS sequence"/>
</dbReference>
<accession>F7NLQ7</accession>
<reference evidence="1 2" key="1">
    <citation type="journal article" date="2011" name="EMBO J.">
        <title>Structural diversity of bacterial flagellar motors.</title>
        <authorList>
            <person name="Chen S."/>
            <person name="Beeby M."/>
            <person name="Murphy G.E."/>
            <person name="Leadbetter J.R."/>
            <person name="Hendrixson D.R."/>
            <person name="Briegel A."/>
            <person name="Li Z."/>
            <person name="Shi J."/>
            <person name="Tocheva E.I."/>
            <person name="Muller A."/>
            <person name="Dobro M.J."/>
            <person name="Jensen G.J."/>
        </authorList>
    </citation>
    <scope>NUCLEOTIDE SEQUENCE [LARGE SCALE GENOMIC DNA]</scope>
    <source>
        <strain evidence="1 2">DSM 6540</strain>
    </source>
</reference>
<comment type="caution">
    <text evidence="1">The sequence shown here is derived from an EMBL/GenBank/DDBJ whole genome shotgun (WGS) entry which is preliminary data.</text>
</comment>
<dbReference type="EMBL" id="AFGF01000144">
    <property type="protein sequence ID" value="EGO62998.1"/>
    <property type="molecule type" value="Genomic_DNA"/>
</dbReference>
<name>F7NLQ7_9FIRM</name>
<protein>
    <submittedName>
        <fullName evidence="1">Uncharacterized protein</fullName>
    </submittedName>
</protein>
<proteinExistence type="predicted"/>
<dbReference type="STRING" id="1009370.ALO_15157"/>
<evidence type="ECO:0000313" key="2">
    <source>
        <dbReference type="Proteomes" id="UP000003240"/>
    </source>
</evidence>
<dbReference type="OrthoDB" id="1684071at2"/>
<sequence>MSDAGDATVFSRSRQVVFDKPIAKAELEELLQQIMNRMGEPLAYNGVILGHIKALARLPEENQYLFLSVTRLDQVDRKVSPEWSRRQGPIDRMELAVNALVFGHSSSEVEKIVEESLKKAGMI</sequence>
<evidence type="ECO:0000313" key="1">
    <source>
        <dbReference type="EMBL" id="EGO62998.1"/>
    </source>
</evidence>